<feature type="binding site" evidence="2">
    <location>
        <position position="358"/>
    </location>
    <ligand>
        <name>Mn(2+)</name>
        <dbReference type="ChEBI" id="CHEBI:29035"/>
        <label>2</label>
    </ligand>
</feature>
<dbReference type="eggNOG" id="COG1473">
    <property type="taxonomic scope" value="Bacteria"/>
</dbReference>
<dbReference type="CDD" id="cd05666">
    <property type="entry name" value="M20_Acy1-like"/>
    <property type="match status" value="1"/>
</dbReference>
<dbReference type="InterPro" id="IPR036264">
    <property type="entry name" value="Bact_exopeptidase_dim_dom"/>
</dbReference>
<dbReference type="GO" id="GO:0050118">
    <property type="term" value="F:N-acetyldiaminopimelate deacetylase activity"/>
    <property type="evidence" value="ECO:0007669"/>
    <property type="project" value="UniProtKB-ARBA"/>
</dbReference>
<dbReference type="Pfam" id="PF01546">
    <property type="entry name" value="Peptidase_M20"/>
    <property type="match status" value="1"/>
</dbReference>
<feature type="binding site" evidence="2">
    <location>
        <position position="163"/>
    </location>
    <ligand>
        <name>Mn(2+)</name>
        <dbReference type="ChEBI" id="CHEBI:29035"/>
        <label>2</label>
    </ligand>
</feature>
<keyword evidence="1 4" id="KW-0378">Hydrolase</keyword>
<dbReference type="AlphaFoldDB" id="A0P0Z7"/>
<feature type="binding site" evidence="2">
    <location>
        <position position="104"/>
    </location>
    <ligand>
        <name>Mn(2+)</name>
        <dbReference type="ChEBI" id="CHEBI:29035"/>
        <label>2</label>
    </ligand>
</feature>
<dbReference type="GeneID" id="68849140"/>
<reference evidence="4 5" key="1">
    <citation type="submission" date="2006-05" db="EMBL/GenBank/DDBJ databases">
        <authorList>
            <person name="King G."/>
            <person name="Ferriera S."/>
            <person name="Johnson J."/>
            <person name="Kravitz S."/>
            <person name="Beeson K."/>
            <person name="Sutton G."/>
            <person name="Rogers Y.-H."/>
            <person name="Friedman R."/>
            <person name="Frazier M."/>
            <person name="Venter J.C."/>
        </authorList>
    </citation>
    <scope>NUCLEOTIDE SEQUENCE [LARGE SCALE GENOMIC DNA]</scope>
    <source>
        <strain evidence="5">ATCC 25650 / DSM 13394 / JCM 20685 / NBRC 16684 / NCIMB 2208 / IAM 12614 / B1</strain>
    </source>
</reference>
<feature type="binding site" evidence="2">
    <location>
        <position position="102"/>
    </location>
    <ligand>
        <name>Mn(2+)</name>
        <dbReference type="ChEBI" id="CHEBI:29035"/>
        <label>2</label>
    </ligand>
</feature>
<comment type="caution">
    <text evidence="4">The sequence shown here is derived from an EMBL/GenBank/DDBJ whole genome shotgun (WGS) entry which is preliminary data.</text>
</comment>
<gene>
    <name evidence="4" type="ORF">SIAM614_28886</name>
</gene>
<dbReference type="Pfam" id="PF07687">
    <property type="entry name" value="M20_dimer"/>
    <property type="match status" value="1"/>
</dbReference>
<keyword evidence="2" id="KW-0479">Metal-binding</keyword>
<dbReference type="Gene3D" id="3.30.70.360">
    <property type="match status" value="1"/>
</dbReference>
<dbReference type="InterPro" id="IPR002933">
    <property type="entry name" value="Peptidase_M20"/>
</dbReference>
<comment type="cofactor">
    <cofactor evidence="2">
        <name>Mn(2+)</name>
        <dbReference type="ChEBI" id="CHEBI:29035"/>
    </cofactor>
    <text evidence="2">The Mn(2+) ion enhances activity.</text>
</comment>
<dbReference type="PANTHER" id="PTHR11014:SF63">
    <property type="entry name" value="METALLOPEPTIDASE, PUTATIVE (AFU_ORTHOLOGUE AFUA_6G09600)-RELATED"/>
    <property type="match status" value="1"/>
</dbReference>
<evidence type="ECO:0000256" key="1">
    <source>
        <dbReference type="ARBA" id="ARBA00022801"/>
    </source>
</evidence>
<dbReference type="OrthoDB" id="9777385at2"/>
<dbReference type="SUPFAM" id="SSF53187">
    <property type="entry name" value="Zn-dependent exopeptidases"/>
    <property type="match status" value="1"/>
</dbReference>
<dbReference type="GO" id="GO:0046872">
    <property type="term" value="F:metal ion binding"/>
    <property type="evidence" value="ECO:0007669"/>
    <property type="project" value="UniProtKB-KW"/>
</dbReference>
<name>A0P0Z7_ROSAI</name>
<feature type="binding site" evidence="2">
    <location>
        <position position="137"/>
    </location>
    <ligand>
        <name>Mn(2+)</name>
        <dbReference type="ChEBI" id="CHEBI:29035"/>
        <label>2</label>
    </ligand>
</feature>
<dbReference type="Gene3D" id="3.40.630.10">
    <property type="entry name" value="Zn peptidases"/>
    <property type="match status" value="1"/>
</dbReference>
<dbReference type="NCBIfam" id="TIGR01891">
    <property type="entry name" value="amidohydrolases"/>
    <property type="match status" value="1"/>
</dbReference>
<protein>
    <submittedName>
        <fullName evidence="4">Peptidase M20D, amidohydrolase</fullName>
    </submittedName>
</protein>
<dbReference type="FunFam" id="3.30.70.360:FF:000001">
    <property type="entry name" value="N-acetyldiaminopimelate deacetylase"/>
    <property type="match status" value="1"/>
</dbReference>
<dbReference type="InterPro" id="IPR011650">
    <property type="entry name" value="Peptidase_M20_dimer"/>
</dbReference>
<dbReference type="PANTHER" id="PTHR11014">
    <property type="entry name" value="PEPTIDASE M20 FAMILY MEMBER"/>
    <property type="match status" value="1"/>
</dbReference>
<evidence type="ECO:0000313" key="5">
    <source>
        <dbReference type="Proteomes" id="UP000004848"/>
    </source>
</evidence>
<keyword evidence="2" id="KW-0464">Manganese</keyword>
<sequence length="386" mass="41112">MSVLPKIASFTDDLIAMRHDFHAHPEIGFEEERTSEIVAKCLAEWGIEVHRGFGKTGVVGVLEGSGGSGRTIGLRADMDALPMDEQTNLPFSSTAPGKFHGCGHDGHTTMLLGAARYLSETRNFKGKVVFIFQPAEEGLGGARAMLVDGLFEKHPCDEIYGMHNNPLAAPNKVGLRPGVAMAGATFFDIVIEGRGSHGAAPHHSRDAVLIATALVQSLQSIVSRNVEPIQPAVLSVTQIHSGSAYNVIPEKAVLSGTIRYFDDGVKELIHTRIREMCAGFAVSYGVEVTPDLRPIFSVLRNDPDLSAAYLEAAADIVGAENVSDQSALVPASEDFADMLNVVPGAYCTVGHAGGIPVHNPGFVLDDAILPVGASIYARIIERRLAI</sequence>
<dbReference type="GO" id="GO:0019877">
    <property type="term" value="P:diaminopimelate biosynthetic process"/>
    <property type="evidence" value="ECO:0007669"/>
    <property type="project" value="UniProtKB-ARBA"/>
</dbReference>
<dbReference type="RefSeq" id="WP_006938777.1">
    <property type="nucleotide sequence ID" value="NZ_AAUW01000022.1"/>
</dbReference>
<evidence type="ECO:0000259" key="3">
    <source>
        <dbReference type="Pfam" id="PF07687"/>
    </source>
</evidence>
<dbReference type="PIRSF" id="PIRSF005962">
    <property type="entry name" value="Pept_M20D_amidohydro"/>
    <property type="match status" value="1"/>
</dbReference>
<evidence type="ECO:0000256" key="2">
    <source>
        <dbReference type="PIRSR" id="PIRSR005962-1"/>
    </source>
</evidence>
<evidence type="ECO:0000313" key="4">
    <source>
        <dbReference type="EMBL" id="EAV41182.1"/>
    </source>
</evidence>
<proteinExistence type="predicted"/>
<dbReference type="InterPro" id="IPR017439">
    <property type="entry name" value="Amidohydrolase"/>
</dbReference>
<dbReference type="EMBL" id="AAUW01000022">
    <property type="protein sequence ID" value="EAV41182.1"/>
    <property type="molecule type" value="Genomic_DNA"/>
</dbReference>
<feature type="domain" description="Peptidase M20 dimerisation" evidence="3">
    <location>
        <begin position="183"/>
        <end position="267"/>
    </location>
</feature>
<dbReference type="SUPFAM" id="SSF55031">
    <property type="entry name" value="Bacterial exopeptidase dimerisation domain"/>
    <property type="match status" value="1"/>
</dbReference>
<accession>A0P0Z7</accession>
<dbReference type="Proteomes" id="UP000004848">
    <property type="component" value="Unassembled WGS sequence"/>
</dbReference>
<organism evidence="4 5">
    <name type="scientific">Roseibium aggregatum (strain ATCC 25650 / DSM 13394 / JCM 20685 / NBRC 16684 / NCIMB 2208 / IAM 12614 / B1)</name>
    <name type="common">Stappia aggregata</name>
    <dbReference type="NCBI Taxonomy" id="384765"/>
    <lineage>
        <taxon>Bacteria</taxon>
        <taxon>Pseudomonadati</taxon>
        <taxon>Pseudomonadota</taxon>
        <taxon>Alphaproteobacteria</taxon>
        <taxon>Hyphomicrobiales</taxon>
        <taxon>Stappiaceae</taxon>
        <taxon>Roseibium</taxon>
    </lineage>
</organism>